<evidence type="ECO:0000256" key="1">
    <source>
        <dbReference type="SAM" id="MobiDB-lite"/>
    </source>
</evidence>
<feature type="chain" id="PRO_5022069534" evidence="2">
    <location>
        <begin position="25"/>
        <end position="312"/>
    </location>
</feature>
<dbReference type="EMBL" id="CP036265">
    <property type="protein sequence ID" value="QDT14824.1"/>
    <property type="molecule type" value="Genomic_DNA"/>
</dbReference>
<dbReference type="Proteomes" id="UP000318741">
    <property type="component" value="Chromosome"/>
</dbReference>
<organism evidence="3 4">
    <name type="scientific">Alienimonas californiensis</name>
    <dbReference type="NCBI Taxonomy" id="2527989"/>
    <lineage>
        <taxon>Bacteria</taxon>
        <taxon>Pseudomonadati</taxon>
        <taxon>Planctomycetota</taxon>
        <taxon>Planctomycetia</taxon>
        <taxon>Planctomycetales</taxon>
        <taxon>Planctomycetaceae</taxon>
        <taxon>Alienimonas</taxon>
    </lineage>
</organism>
<protein>
    <submittedName>
        <fullName evidence="3">Uncharacterized protein</fullName>
    </submittedName>
</protein>
<evidence type="ECO:0000313" key="3">
    <source>
        <dbReference type="EMBL" id="QDT14824.1"/>
    </source>
</evidence>
<sequence precursor="true">MMWKPVAAVACSLASLTAATPAWATNRGFFPGDAFFHTTLTKEVAEKLRADASTPLRYATPDHEEGGFCGYTGYWNARLPADSPLAARLADLYDRLRRDVVFREVSQAIEDDGTVTEWETNGFNLFLYNSDYNPRRRGIGLRYNETWVEDEMAFGPSRAGTRLEIFVDHPHAVSQDWRDAADVPPLNADCPPLPPVPAREVLRMAGPMIEEPIRLRGPVLAVVTEQRDLNGYFRPRRSLDPFEIELEIGETYYVVTTDGVTRHYFNRKTRRWQSDNWPTFEEIEAAERAADEAAGDQYEEGAPAADAWGDAP</sequence>
<proteinExistence type="predicted"/>
<dbReference type="KEGG" id="acaf:CA12_09040"/>
<feature type="compositionally biased region" description="Low complexity" evidence="1">
    <location>
        <begin position="300"/>
        <end position="312"/>
    </location>
</feature>
<dbReference type="AlphaFoldDB" id="A0A517P620"/>
<feature type="region of interest" description="Disordered" evidence="1">
    <location>
        <begin position="288"/>
        <end position="312"/>
    </location>
</feature>
<reference evidence="3 4" key="1">
    <citation type="submission" date="2019-02" db="EMBL/GenBank/DDBJ databases">
        <title>Deep-cultivation of Planctomycetes and their phenomic and genomic characterization uncovers novel biology.</title>
        <authorList>
            <person name="Wiegand S."/>
            <person name="Jogler M."/>
            <person name="Boedeker C."/>
            <person name="Pinto D."/>
            <person name="Vollmers J."/>
            <person name="Rivas-Marin E."/>
            <person name="Kohn T."/>
            <person name="Peeters S.H."/>
            <person name="Heuer A."/>
            <person name="Rast P."/>
            <person name="Oberbeckmann S."/>
            <person name="Bunk B."/>
            <person name="Jeske O."/>
            <person name="Meyerdierks A."/>
            <person name="Storesund J.E."/>
            <person name="Kallscheuer N."/>
            <person name="Luecker S."/>
            <person name="Lage O.M."/>
            <person name="Pohl T."/>
            <person name="Merkel B.J."/>
            <person name="Hornburger P."/>
            <person name="Mueller R.-W."/>
            <person name="Bruemmer F."/>
            <person name="Labrenz M."/>
            <person name="Spormann A.M."/>
            <person name="Op den Camp H."/>
            <person name="Overmann J."/>
            <person name="Amann R."/>
            <person name="Jetten M.S.M."/>
            <person name="Mascher T."/>
            <person name="Medema M.H."/>
            <person name="Devos D.P."/>
            <person name="Kaster A.-K."/>
            <person name="Ovreas L."/>
            <person name="Rohde M."/>
            <person name="Galperin M.Y."/>
            <person name="Jogler C."/>
        </authorList>
    </citation>
    <scope>NUCLEOTIDE SEQUENCE [LARGE SCALE GENOMIC DNA]</scope>
    <source>
        <strain evidence="3 4">CA12</strain>
    </source>
</reference>
<keyword evidence="2" id="KW-0732">Signal</keyword>
<keyword evidence="4" id="KW-1185">Reference proteome</keyword>
<feature type="signal peptide" evidence="2">
    <location>
        <begin position="1"/>
        <end position="24"/>
    </location>
</feature>
<name>A0A517P620_9PLAN</name>
<dbReference type="RefSeq" id="WP_145357680.1">
    <property type="nucleotide sequence ID" value="NZ_CP036265.1"/>
</dbReference>
<evidence type="ECO:0000313" key="4">
    <source>
        <dbReference type="Proteomes" id="UP000318741"/>
    </source>
</evidence>
<accession>A0A517P620</accession>
<evidence type="ECO:0000256" key="2">
    <source>
        <dbReference type="SAM" id="SignalP"/>
    </source>
</evidence>
<gene>
    <name evidence="3" type="ORF">CA12_09040</name>
</gene>
<dbReference type="OrthoDB" id="289989at2"/>